<comment type="similarity">
    <text evidence="3 8">Belongs to the metallophosphoesterase superfamily. Purple acid phosphatase family.</text>
</comment>
<dbReference type="PANTHER" id="PTHR22953:SF96">
    <property type="entry name" value="PURPLE ACID PHOSPHATASE 15"/>
    <property type="match status" value="1"/>
</dbReference>
<evidence type="ECO:0000256" key="7">
    <source>
        <dbReference type="ARBA" id="ARBA00023180"/>
    </source>
</evidence>
<dbReference type="OrthoDB" id="45007at2759"/>
<dbReference type="InterPro" id="IPR039331">
    <property type="entry name" value="PAPs-like"/>
</dbReference>
<dbReference type="InterPro" id="IPR015914">
    <property type="entry name" value="PAPs_N"/>
</dbReference>
<dbReference type="GO" id="GO:0046872">
    <property type="term" value="F:metal ion binding"/>
    <property type="evidence" value="ECO:0007669"/>
    <property type="project" value="InterPro"/>
</dbReference>
<dbReference type="InterPro" id="IPR008963">
    <property type="entry name" value="Purple_acid_Pase-like_N"/>
</dbReference>
<keyword evidence="7" id="KW-0325">Glycoprotein</keyword>
<comment type="caution">
    <text evidence="11">The sequence shown here is derived from an EMBL/GenBank/DDBJ whole genome shotgun (WGS) entry which is preliminary data.</text>
</comment>
<evidence type="ECO:0000259" key="9">
    <source>
        <dbReference type="Pfam" id="PF00149"/>
    </source>
</evidence>
<dbReference type="EMBL" id="QEFC01000552">
    <property type="protein sequence ID" value="KAE9463795.1"/>
    <property type="molecule type" value="Genomic_DNA"/>
</dbReference>
<feature type="domain" description="Purple acid phosphatase N-terminal" evidence="10">
    <location>
        <begin position="64"/>
        <end position="177"/>
    </location>
</feature>
<dbReference type="Pfam" id="PF00149">
    <property type="entry name" value="Metallophos"/>
    <property type="match status" value="1"/>
</dbReference>
<gene>
    <name evidence="11" type="ORF">C3L33_04328</name>
</gene>
<reference evidence="11 12" key="1">
    <citation type="journal article" date="2019" name="Genome Biol. Evol.">
        <title>The Rhododendron genome and chromosomal organization provide insight into shared whole-genome duplications across the heath family (Ericaceae).</title>
        <authorList>
            <person name="Soza V.L."/>
            <person name="Lindsley D."/>
            <person name="Waalkes A."/>
            <person name="Ramage E."/>
            <person name="Patwardhan R.P."/>
            <person name="Burton J.N."/>
            <person name="Adey A."/>
            <person name="Kumar A."/>
            <person name="Qiu R."/>
            <person name="Shendure J."/>
            <person name="Hall B."/>
        </authorList>
    </citation>
    <scope>NUCLEOTIDE SEQUENCE [LARGE SCALE GENOMIC DNA]</scope>
    <source>
        <strain evidence="11">RSF 1966-606</strain>
    </source>
</reference>
<sequence length="572" mass="65197">MRWTYAIAILILFNLAAVRCKIPTTLDGPFEPVTVPFDEKLRGNAVDLPDTDPRVRRRVNGFEPEQISVALSSTYDSVWISWITGESQIGYDIKPLDPKRVASLVRYGLIKQPILPHEARGYSLVYNQLYPFEGLQNYTSGIIHHVRLTGLKPSTIYYYRCGDPSIPAMSEIFSFKTMPVSGPRSYPGRIGIVADLGLTYNMTTTVSHLIGNKPDLVLLIGDVTYANLYLTNGTSSDCYSCSFSQTPIHETYQLRWDYWGRFMQNLVSKVPIMVVEGNHEIEEQVENQTFVAYSSRFAFPSDESRSSSTFYYSFNAGGIHFIMLGAYVSYNKTADQYKWLEGDLARVDRSTTPWLVAAWHPPWYSSYKAHYREVECMRVAMEELLYSYGVDIVFTGHVHAYERSNRLYNYKLDPCGPVHIMVGDGGNREKMATEYADKPGNCPEPSTTPDPYLIELLTSEPPHTKKEMNLDIYKGVYIVASFDGLTVRGNASCIFECLDVLVYEWGVVLLWYINYVKNETWALWTWYRNQDSQSKAGDQIYIVRQPGKCPVHPQDRIVQHLAGIDVACPLKY</sequence>
<evidence type="ECO:0000256" key="8">
    <source>
        <dbReference type="RuleBase" id="RU361203"/>
    </source>
</evidence>
<evidence type="ECO:0000259" key="10">
    <source>
        <dbReference type="Pfam" id="PF16656"/>
    </source>
</evidence>
<evidence type="ECO:0000256" key="5">
    <source>
        <dbReference type="ARBA" id="ARBA00022801"/>
    </source>
</evidence>
<dbReference type="Gene3D" id="3.60.21.10">
    <property type="match status" value="1"/>
</dbReference>
<dbReference type="Pfam" id="PF16656">
    <property type="entry name" value="Pur_ac_phosph_N"/>
    <property type="match status" value="1"/>
</dbReference>
<evidence type="ECO:0000256" key="1">
    <source>
        <dbReference type="ARBA" id="ARBA00000032"/>
    </source>
</evidence>
<dbReference type="Gene3D" id="2.60.40.380">
    <property type="entry name" value="Purple acid phosphatase-like, N-terminal"/>
    <property type="match status" value="1"/>
</dbReference>
<protein>
    <recommendedName>
        <fullName evidence="8">Purple acid phosphatase</fullName>
        <ecNumber evidence="8">3.1.3.2</ecNumber>
    </recommendedName>
</protein>
<feature type="signal peptide" evidence="8">
    <location>
        <begin position="1"/>
        <end position="20"/>
    </location>
</feature>
<name>A0A6A4M037_9ERIC</name>
<dbReference type="PANTHER" id="PTHR22953">
    <property type="entry name" value="ACID PHOSPHATASE RELATED"/>
    <property type="match status" value="1"/>
</dbReference>
<organism evidence="11 12">
    <name type="scientific">Rhododendron williamsianum</name>
    <dbReference type="NCBI Taxonomy" id="262921"/>
    <lineage>
        <taxon>Eukaryota</taxon>
        <taxon>Viridiplantae</taxon>
        <taxon>Streptophyta</taxon>
        <taxon>Embryophyta</taxon>
        <taxon>Tracheophyta</taxon>
        <taxon>Spermatophyta</taxon>
        <taxon>Magnoliopsida</taxon>
        <taxon>eudicotyledons</taxon>
        <taxon>Gunneridae</taxon>
        <taxon>Pentapetalae</taxon>
        <taxon>asterids</taxon>
        <taxon>Ericales</taxon>
        <taxon>Ericaceae</taxon>
        <taxon>Ericoideae</taxon>
        <taxon>Rhodoreae</taxon>
        <taxon>Rhododendron</taxon>
    </lineage>
</organism>
<feature type="chain" id="PRO_5025710683" description="Purple acid phosphatase" evidence="8">
    <location>
        <begin position="21"/>
        <end position="572"/>
    </location>
</feature>
<evidence type="ECO:0000256" key="2">
    <source>
        <dbReference type="ARBA" id="ARBA00001962"/>
    </source>
</evidence>
<dbReference type="GO" id="GO:0003993">
    <property type="term" value="F:acid phosphatase activity"/>
    <property type="evidence" value="ECO:0007669"/>
    <property type="project" value="UniProtKB-EC"/>
</dbReference>
<keyword evidence="4 8" id="KW-0732">Signal</keyword>
<keyword evidence="6" id="KW-0862">Zinc</keyword>
<evidence type="ECO:0000256" key="3">
    <source>
        <dbReference type="ARBA" id="ARBA00008723"/>
    </source>
</evidence>
<feature type="non-terminal residue" evidence="11">
    <location>
        <position position="1"/>
    </location>
</feature>
<dbReference type="CDD" id="cd00839">
    <property type="entry name" value="MPP_PAPs"/>
    <property type="match status" value="1"/>
</dbReference>
<evidence type="ECO:0000313" key="11">
    <source>
        <dbReference type="EMBL" id="KAE9463795.1"/>
    </source>
</evidence>
<dbReference type="EC" id="3.1.3.2" evidence="8"/>
<comment type="cofactor">
    <cofactor evidence="2">
        <name>Fe cation</name>
        <dbReference type="ChEBI" id="CHEBI:24875"/>
    </cofactor>
</comment>
<dbReference type="InterPro" id="IPR029052">
    <property type="entry name" value="Metallo-depent_PP-like"/>
</dbReference>
<keyword evidence="5 8" id="KW-0378">Hydrolase</keyword>
<evidence type="ECO:0000256" key="4">
    <source>
        <dbReference type="ARBA" id="ARBA00022729"/>
    </source>
</evidence>
<dbReference type="SUPFAM" id="SSF56300">
    <property type="entry name" value="Metallo-dependent phosphatases"/>
    <property type="match status" value="1"/>
</dbReference>
<evidence type="ECO:0000313" key="12">
    <source>
        <dbReference type="Proteomes" id="UP000428333"/>
    </source>
</evidence>
<feature type="domain" description="Calcineurin-like phosphoesterase" evidence="9">
    <location>
        <begin position="189"/>
        <end position="401"/>
    </location>
</feature>
<dbReference type="Proteomes" id="UP000428333">
    <property type="component" value="Linkage Group LG03"/>
</dbReference>
<evidence type="ECO:0000256" key="6">
    <source>
        <dbReference type="ARBA" id="ARBA00022833"/>
    </source>
</evidence>
<comment type="catalytic activity">
    <reaction evidence="1 8">
        <text>a phosphate monoester + H2O = an alcohol + phosphate</text>
        <dbReference type="Rhea" id="RHEA:15017"/>
        <dbReference type="ChEBI" id="CHEBI:15377"/>
        <dbReference type="ChEBI" id="CHEBI:30879"/>
        <dbReference type="ChEBI" id="CHEBI:43474"/>
        <dbReference type="ChEBI" id="CHEBI:67140"/>
        <dbReference type="EC" id="3.1.3.2"/>
    </reaction>
</comment>
<accession>A0A6A4M037</accession>
<proteinExistence type="inferred from homology"/>
<keyword evidence="12" id="KW-1185">Reference proteome</keyword>
<dbReference type="AlphaFoldDB" id="A0A6A4M037"/>
<dbReference type="InterPro" id="IPR004843">
    <property type="entry name" value="Calcineurin-like_PHP"/>
</dbReference>
<dbReference type="InterPro" id="IPR041792">
    <property type="entry name" value="MPP_PAP"/>
</dbReference>
<dbReference type="SUPFAM" id="SSF49363">
    <property type="entry name" value="Purple acid phosphatase, N-terminal domain"/>
    <property type="match status" value="1"/>
</dbReference>